<gene>
    <name evidence="1" type="ORF">BCR15_06650</name>
</gene>
<dbReference type="Pfam" id="PF02661">
    <property type="entry name" value="Fic"/>
    <property type="match status" value="1"/>
</dbReference>
<dbReference type="EMBL" id="MBQD01000023">
    <property type="protein sequence ID" value="OCL32967.1"/>
    <property type="molecule type" value="Genomic_DNA"/>
</dbReference>
<dbReference type="PROSITE" id="PS51459">
    <property type="entry name" value="FIDO"/>
    <property type="match status" value="1"/>
</dbReference>
<dbReference type="InterPro" id="IPR003812">
    <property type="entry name" value="Fido"/>
</dbReference>
<dbReference type="InterPro" id="IPR036597">
    <property type="entry name" value="Fido-like_dom_sf"/>
</dbReference>
<evidence type="ECO:0000313" key="2">
    <source>
        <dbReference type="Proteomes" id="UP000093501"/>
    </source>
</evidence>
<proteinExistence type="predicted"/>
<dbReference type="SUPFAM" id="SSF140931">
    <property type="entry name" value="Fic-like"/>
    <property type="match status" value="1"/>
</dbReference>
<dbReference type="PANTHER" id="PTHR13504:SF38">
    <property type="entry name" value="FIDO DOMAIN-CONTAINING PROTEIN"/>
    <property type="match status" value="1"/>
</dbReference>
<name>A0A1C0AK73_9ACTN</name>
<comment type="caution">
    <text evidence="1">The sequence shown here is derived from an EMBL/GenBank/DDBJ whole genome shotgun (WGS) entry which is preliminary data.</text>
</comment>
<dbReference type="Proteomes" id="UP000093501">
    <property type="component" value="Unassembled WGS sequence"/>
</dbReference>
<protein>
    <submittedName>
        <fullName evidence="1">Uncharacterized protein</fullName>
    </submittedName>
</protein>
<dbReference type="PANTHER" id="PTHR13504">
    <property type="entry name" value="FIDO DOMAIN-CONTAINING PROTEIN DDB_G0283145"/>
    <property type="match status" value="1"/>
</dbReference>
<organism evidence="1 2">
    <name type="scientific">Tessaracoccus lapidicaptus</name>
    <dbReference type="NCBI Taxonomy" id="1427523"/>
    <lineage>
        <taxon>Bacteria</taxon>
        <taxon>Bacillati</taxon>
        <taxon>Actinomycetota</taxon>
        <taxon>Actinomycetes</taxon>
        <taxon>Propionibacteriales</taxon>
        <taxon>Propionibacteriaceae</taxon>
        <taxon>Tessaracoccus</taxon>
    </lineage>
</organism>
<evidence type="ECO:0000313" key="1">
    <source>
        <dbReference type="EMBL" id="OCL32967.1"/>
    </source>
</evidence>
<keyword evidence="2" id="KW-1185">Reference proteome</keyword>
<accession>A0A1C0AK73</accession>
<dbReference type="RefSeq" id="WP_068752231.1">
    <property type="nucleotide sequence ID" value="NZ_LR214441.1"/>
</dbReference>
<reference evidence="2" key="1">
    <citation type="submission" date="2016-07" db="EMBL/GenBank/DDBJ databases">
        <authorList>
            <person name="Florea S."/>
            <person name="Webb J.S."/>
            <person name="Jaromczyk J."/>
            <person name="Schardl C.L."/>
        </authorList>
    </citation>
    <scope>NUCLEOTIDE SEQUENCE [LARGE SCALE GENOMIC DNA]</scope>
    <source>
        <strain evidence="2">IPBSL-7</strain>
    </source>
</reference>
<dbReference type="Gene3D" id="1.10.3290.10">
    <property type="entry name" value="Fido-like domain"/>
    <property type="match status" value="1"/>
</dbReference>
<dbReference type="AlphaFoldDB" id="A0A1C0AK73"/>
<sequence>METWDAWPGVGYIEATWHADDPAASRRQRALNRGTFRFAVPAVIGDLAPRVDPALAGEADQVCADIRAFDAESASWGVPFASVLLRTESASSSQIENLTAGARAIALASLGGRTGANAVMIAANTDAMRAAIELADRISPNTIRAMHERLNGGDDPANAGRFRDQSVWVGGRSPVTATFVAPSHDQVESAIDDLCVFARRTDLQPMVQAAIAHAQFETIHPFTDGNGRTGRALVSSILRHRGVSPRMTVPISSGLLADTGEYFAALTAYRRGDLVPIVEAFVEASRRAMENANILRSDINDLRDRILATADRRTANLMKVADLCSGEPALTAEMVADLGVPVPSVYRILDRLVATGVLRVEKPIGGVRVWTVPGLLSALDRFAERAGRRTFSGG</sequence>
<dbReference type="InterPro" id="IPR040198">
    <property type="entry name" value="Fido_containing"/>
</dbReference>